<dbReference type="STRING" id="1745343.A0A2J6QIH5"/>
<keyword evidence="3" id="KW-1185">Reference proteome</keyword>
<sequence length="175" mass="19209">MADLSEDTAVKVATDAAQNFVDTFYPTLNNQKARGNITSFYLKPTLASPQRPDITLNGNVVSDPSEVQKIFETQIPKAQYEVQSFDCQVINPNYNVGLDDAALGPEKDGKKMSIVVMVSGGVKYAKGGADEETRDEGRGFTETFVLVPNQEAHGPKAPRGLKKWLIQSQNFRLVL</sequence>
<dbReference type="InterPro" id="IPR018222">
    <property type="entry name" value="Nuclear_transport_factor_2_euk"/>
</dbReference>
<feature type="domain" description="NTF2" evidence="1">
    <location>
        <begin position="16"/>
        <end position="173"/>
    </location>
</feature>
<dbReference type="InterPro" id="IPR045875">
    <property type="entry name" value="NTF2"/>
</dbReference>
<dbReference type="OrthoDB" id="25408at2759"/>
<evidence type="ECO:0000313" key="3">
    <source>
        <dbReference type="Proteomes" id="UP000235672"/>
    </source>
</evidence>
<dbReference type="Gene3D" id="3.10.450.50">
    <property type="match status" value="1"/>
</dbReference>
<dbReference type="GO" id="GO:0006913">
    <property type="term" value="P:nucleocytoplasmic transport"/>
    <property type="evidence" value="ECO:0007669"/>
    <property type="project" value="InterPro"/>
</dbReference>
<dbReference type="Proteomes" id="UP000235672">
    <property type="component" value="Unassembled WGS sequence"/>
</dbReference>
<dbReference type="PROSITE" id="PS50177">
    <property type="entry name" value="NTF2_DOMAIN"/>
    <property type="match status" value="1"/>
</dbReference>
<dbReference type="EMBL" id="KZ613468">
    <property type="protein sequence ID" value="PMD26066.1"/>
    <property type="molecule type" value="Genomic_DNA"/>
</dbReference>
<accession>A0A2J6QIH5</accession>
<dbReference type="InterPro" id="IPR002075">
    <property type="entry name" value="NTF2_dom"/>
</dbReference>
<name>A0A2J6QIH5_9HELO</name>
<evidence type="ECO:0000259" key="1">
    <source>
        <dbReference type="PROSITE" id="PS50177"/>
    </source>
</evidence>
<dbReference type="SUPFAM" id="SSF54427">
    <property type="entry name" value="NTF2-like"/>
    <property type="match status" value="1"/>
</dbReference>
<organism evidence="2 3">
    <name type="scientific">Hyaloscypha hepaticicola</name>
    <dbReference type="NCBI Taxonomy" id="2082293"/>
    <lineage>
        <taxon>Eukaryota</taxon>
        <taxon>Fungi</taxon>
        <taxon>Dikarya</taxon>
        <taxon>Ascomycota</taxon>
        <taxon>Pezizomycotina</taxon>
        <taxon>Leotiomycetes</taxon>
        <taxon>Helotiales</taxon>
        <taxon>Hyaloscyphaceae</taxon>
        <taxon>Hyaloscypha</taxon>
    </lineage>
</organism>
<reference evidence="2 3" key="1">
    <citation type="submission" date="2016-05" db="EMBL/GenBank/DDBJ databases">
        <title>A degradative enzymes factory behind the ericoid mycorrhizal symbiosis.</title>
        <authorList>
            <consortium name="DOE Joint Genome Institute"/>
            <person name="Martino E."/>
            <person name="Morin E."/>
            <person name="Grelet G."/>
            <person name="Kuo A."/>
            <person name="Kohler A."/>
            <person name="Daghino S."/>
            <person name="Barry K."/>
            <person name="Choi C."/>
            <person name="Cichocki N."/>
            <person name="Clum A."/>
            <person name="Copeland A."/>
            <person name="Hainaut M."/>
            <person name="Haridas S."/>
            <person name="Labutti K."/>
            <person name="Lindquist E."/>
            <person name="Lipzen A."/>
            <person name="Khouja H.-R."/>
            <person name="Murat C."/>
            <person name="Ohm R."/>
            <person name="Olson A."/>
            <person name="Spatafora J."/>
            <person name="Veneault-Fourrey C."/>
            <person name="Henrissat B."/>
            <person name="Grigoriev I."/>
            <person name="Martin F."/>
            <person name="Perotto S."/>
        </authorList>
    </citation>
    <scope>NUCLEOTIDE SEQUENCE [LARGE SCALE GENOMIC DNA]</scope>
    <source>
        <strain evidence="2 3">UAMH 7357</strain>
    </source>
</reference>
<protein>
    <submittedName>
        <fullName evidence="2">NTF2-like protein</fullName>
    </submittedName>
</protein>
<dbReference type="InterPro" id="IPR032710">
    <property type="entry name" value="NTF2-like_dom_sf"/>
</dbReference>
<dbReference type="AlphaFoldDB" id="A0A2J6QIH5"/>
<gene>
    <name evidence="2" type="ORF">NA56DRAFT_334958</name>
</gene>
<evidence type="ECO:0000313" key="2">
    <source>
        <dbReference type="EMBL" id="PMD26066.1"/>
    </source>
</evidence>
<dbReference type="PANTHER" id="PTHR12612">
    <property type="entry name" value="NUCLEAR TRANSPORT FACTOR 2"/>
    <property type="match status" value="1"/>
</dbReference>
<proteinExistence type="predicted"/>
<dbReference type="Pfam" id="PF02136">
    <property type="entry name" value="NTF2"/>
    <property type="match status" value="1"/>
</dbReference>